<proteinExistence type="predicted"/>
<accession>A0A0F9SKQ4</accession>
<gene>
    <name evidence="2" type="ORF">LCGC14_0840460</name>
</gene>
<evidence type="ECO:0000256" key="1">
    <source>
        <dbReference type="SAM" id="Phobius"/>
    </source>
</evidence>
<dbReference type="InterPro" id="IPR001096">
    <property type="entry name" value="Peptidase_C13"/>
</dbReference>
<comment type="caution">
    <text evidence="2">The sequence shown here is derived from an EMBL/GenBank/DDBJ whole genome shotgun (WGS) entry which is preliminary data.</text>
</comment>
<keyword evidence="1" id="KW-0472">Membrane</keyword>
<dbReference type="AlphaFoldDB" id="A0A0F9SKQ4"/>
<dbReference type="GO" id="GO:0008233">
    <property type="term" value="F:peptidase activity"/>
    <property type="evidence" value="ECO:0007669"/>
    <property type="project" value="InterPro"/>
</dbReference>
<dbReference type="Gene3D" id="2.60.40.10">
    <property type="entry name" value="Immunoglobulins"/>
    <property type="match status" value="1"/>
</dbReference>
<reference evidence="2" key="1">
    <citation type="journal article" date="2015" name="Nature">
        <title>Complex archaea that bridge the gap between prokaryotes and eukaryotes.</title>
        <authorList>
            <person name="Spang A."/>
            <person name="Saw J.H."/>
            <person name="Jorgensen S.L."/>
            <person name="Zaremba-Niedzwiedzka K."/>
            <person name="Martijn J."/>
            <person name="Lind A.E."/>
            <person name="van Eijk R."/>
            <person name="Schleper C."/>
            <person name="Guy L."/>
            <person name="Ettema T.J."/>
        </authorList>
    </citation>
    <scope>NUCLEOTIDE SEQUENCE</scope>
</reference>
<dbReference type="Gene3D" id="3.40.50.1460">
    <property type="match status" value="1"/>
</dbReference>
<evidence type="ECO:0000313" key="2">
    <source>
        <dbReference type="EMBL" id="KKN29798.1"/>
    </source>
</evidence>
<dbReference type="EMBL" id="LAZR01002457">
    <property type="protein sequence ID" value="KKN29798.1"/>
    <property type="molecule type" value="Genomic_DNA"/>
</dbReference>
<protein>
    <submittedName>
        <fullName evidence="2">Uncharacterized protein</fullName>
    </submittedName>
</protein>
<dbReference type="InterPro" id="IPR013783">
    <property type="entry name" value="Ig-like_fold"/>
</dbReference>
<name>A0A0F9SKQ4_9ZZZZ</name>
<organism evidence="2">
    <name type="scientific">marine sediment metagenome</name>
    <dbReference type="NCBI Taxonomy" id="412755"/>
    <lineage>
        <taxon>unclassified sequences</taxon>
        <taxon>metagenomes</taxon>
        <taxon>ecological metagenomes</taxon>
    </lineage>
</organism>
<keyword evidence="1" id="KW-0812">Transmembrane</keyword>
<dbReference type="Pfam" id="PF17957">
    <property type="entry name" value="Big_7"/>
    <property type="match status" value="1"/>
</dbReference>
<feature type="transmembrane region" description="Helical" evidence="1">
    <location>
        <begin position="529"/>
        <end position="549"/>
    </location>
</feature>
<dbReference type="Pfam" id="PF01650">
    <property type="entry name" value="Peptidase_C13"/>
    <property type="match status" value="1"/>
</dbReference>
<sequence length="556" mass="60756">MDKKKLGLILLTYIILSSFQYLSVNSGGNIINSQFDTNSDVSVKVSDAQYECVDAWIIIGGDKASHEYWELVLLTLEWVYDQALALGSNDDDILMLVPEVAVTHTSREDGDSSPNNVNSAFNTWAPSKVGPNGVLGVYLHDHGGNDAMANYPYPSLTASQLNQYLDDFEAASGSDRIIVVYEACSSGTFVDELSKSDRIIMTSTEPGYSAWWSPISPHISLFGEGLFNSILAGNSIGDAFVDATNEINALGYGDIQKPVIDDNHDGVGHIVNAWGHLPSTGDGNDAKNTYLTQGCPPTLIQLPQVLYVPLKFWVTYNPAIITIPISIGVDNSTDIARVICRVIPKDWTPPEPTDNETMGVWDDNENQYQWELTPDGSGNFTGRVAIYSPVLDSDYSMSFIVEDVDGRRGQIIATQVGINDDGIAPVDNVDPTIVITNPSPNADLTGMVNIKVEGDDDQALDKIQILFDGELLKEQDMPPYYPYPEVEYSLNASKYESGVHNITAVAVDEANNKKQTSISVKITKDGIPGFKITVLFTGTILGVIFVVILHRKKNRI</sequence>
<dbReference type="GO" id="GO:0006508">
    <property type="term" value="P:proteolysis"/>
    <property type="evidence" value="ECO:0007669"/>
    <property type="project" value="InterPro"/>
</dbReference>
<keyword evidence="1" id="KW-1133">Transmembrane helix</keyword>